<dbReference type="InterPro" id="IPR005105">
    <property type="entry name" value="GlnD_Uridyltrans_N"/>
</dbReference>
<organism evidence="11 12">
    <name type="scientific">Legionella santicrucis</name>
    <dbReference type="NCBI Taxonomy" id="45074"/>
    <lineage>
        <taxon>Bacteria</taxon>
        <taxon>Pseudomonadati</taxon>
        <taxon>Pseudomonadota</taxon>
        <taxon>Gammaproteobacteria</taxon>
        <taxon>Legionellales</taxon>
        <taxon>Legionellaceae</taxon>
        <taxon>Legionella</taxon>
    </lineage>
</organism>
<keyword evidence="5 8" id="KW-0460">Magnesium</keyword>
<dbReference type="InterPro" id="IPR043519">
    <property type="entry name" value="NT_sf"/>
</dbReference>
<sequence length="876" mass="102429">MKNENKLSNAAHPFLSGMSVNLHQLKNTVKEFKEKLREEFDYKTNVTTIIRKLVAFIDELVITLFIKNKLDHDVFCLLALGGYGRRELLLYSDIDLLLIHTDKVSKSQLHYAQNFIQDCWDVGLNLSHQITSVSDCAELARQDITVISSLMDMFLLCGRGALMEELIYQIHPLHMWTSHDYFLAKRQEQEKRDAKYGETAYNLEPNVKYGPGGLRDLQILLSIGKRHFNIKKLADGISYGFITDKEYENLMYCQHFLWRVRFALHVLAEKAEERLSFDYQIKLAQFFGYKDKSHSLAIEQFMKDYFKIIKRNRELNEMLLQWFDETIMHAPKQQLFHLDNEFQLSNNYIEVRNSRIFNQHPQALLKLFLWIAKRTDIEGVRANTIRLIRESLYLMNKRFKTSQETTDLFMSILKTENDPYKALHRMSRYGVLAHYLECFAMVTGQMQYDLFHVYTVDQHTLFVIRNLSRFKQEKYAKQFPLCAQIMPSLNKPELLYLSALFHDIAKGRGGDHSELGAVEVLHFAQNHHLEKEDCDLLVWLVRNHLIMSQTAQRQDIYDPNTIKNFCQLLPQPYYLDYLYLLTVADICGTNPTLWNSWKDSLLKELYHAAKHMLHKEQELMDESMLIKVRKQYALSALIAEGIASKTVEHLWAQFKDKYFLHESSEIIARHTKAILACTHFPLVMIMPHHSQGGTEVFIYMPHCEDRFAIATTVLNNHNVTIQEAMILTCDNQYDLDTYIILDEQNQAFFDTQRSIDIQEALCIHLAQSNQLPVVVKRRLSRALAHFNVKTQIHYYDEIANNQTRLFLVTGDRPGLLATIGRVFSTLKIHLHNAKIVTAGERAEDTFYITNQKNQALIPEEKEVLREKLIEELSNAY</sequence>
<dbReference type="STRING" id="45074.Lsan_3158"/>
<dbReference type="SMART" id="SM00471">
    <property type="entry name" value="HDc"/>
    <property type="match status" value="1"/>
</dbReference>
<feature type="domain" description="HD" evidence="10">
    <location>
        <begin position="456"/>
        <end position="578"/>
    </location>
</feature>
<dbReference type="SUPFAM" id="SSF81891">
    <property type="entry name" value="Poly A polymerase C-terminal region-like"/>
    <property type="match status" value="1"/>
</dbReference>
<dbReference type="InterPro" id="IPR006674">
    <property type="entry name" value="HD_domain"/>
</dbReference>
<dbReference type="PROSITE" id="PS51671">
    <property type="entry name" value="ACT"/>
    <property type="match status" value="2"/>
</dbReference>
<dbReference type="CDD" id="cd04899">
    <property type="entry name" value="ACT_ACR-UUR-like_2"/>
    <property type="match status" value="1"/>
</dbReference>
<evidence type="ECO:0000313" key="11">
    <source>
        <dbReference type="EMBL" id="KTD55606.1"/>
    </source>
</evidence>
<keyword evidence="6 8" id="KW-0511">Multifunctional enzyme</keyword>
<dbReference type="OrthoDB" id="9758038at2"/>
<keyword evidence="12" id="KW-1185">Reference proteome</keyword>
<dbReference type="Gene3D" id="1.10.3090.10">
    <property type="entry name" value="cca-adding enzyme, domain 2"/>
    <property type="match status" value="1"/>
</dbReference>
<dbReference type="Proteomes" id="UP000054703">
    <property type="component" value="Unassembled WGS sequence"/>
</dbReference>
<dbReference type="Pfam" id="PF08335">
    <property type="entry name" value="GlnD_UR_UTase"/>
    <property type="match status" value="1"/>
</dbReference>
<evidence type="ECO:0000259" key="10">
    <source>
        <dbReference type="PROSITE" id="PS51831"/>
    </source>
</evidence>
<keyword evidence="3" id="KW-0677">Repeat</keyword>
<dbReference type="SUPFAM" id="SSF55021">
    <property type="entry name" value="ACT-like"/>
    <property type="match status" value="1"/>
</dbReference>
<dbReference type="PIRSF" id="PIRSF006288">
    <property type="entry name" value="PII_uridyltransf"/>
    <property type="match status" value="1"/>
</dbReference>
<dbReference type="SUPFAM" id="SSF81301">
    <property type="entry name" value="Nucleotidyltransferase"/>
    <property type="match status" value="1"/>
</dbReference>
<dbReference type="InterPro" id="IPR013546">
    <property type="entry name" value="PII_UdlTrfase/GS_AdlTrfase"/>
</dbReference>
<evidence type="ECO:0000256" key="4">
    <source>
        <dbReference type="ARBA" id="ARBA00022801"/>
    </source>
</evidence>
<evidence type="ECO:0000256" key="8">
    <source>
        <dbReference type="HAMAP-Rule" id="MF_00277"/>
    </source>
</evidence>
<comment type="domain">
    <text evidence="8">Has four distinct domains: an N-terminal nucleotidyltransferase (NT) domain responsible for UTase activity, a central HD domain that encodes UR activity, and two C-terminal ACT domains that seem to have a role in glutamine sensing.</text>
</comment>
<feature type="domain" description="ACT" evidence="9">
    <location>
        <begin position="804"/>
        <end position="876"/>
    </location>
</feature>
<evidence type="ECO:0000256" key="3">
    <source>
        <dbReference type="ARBA" id="ARBA00022737"/>
    </source>
</evidence>
<dbReference type="GO" id="GO:0006808">
    <property type="term" value="P:regulation of nitrogen utilization"/>
    <property type="evidence" value="ECO:0007669"/>
    <property type="project" value="UniProtKB-UniRule"/>
</dbReference>
<dbReference type="EC" id="3.1.4.-" evidence="8"/>
<dbReference type="InterPro" id="IPR045865">
    <property type="entry name" value="ACT-like_dom_sf"/>
</dbReference>
<dbReference type="InterPro" id="IPR003607">
    <property type="entry name" value="HD/PDEase_dom"/>
</dbReference>
<dbReference type="InterPro" id="IPR010043">
    <property type="entry name" value="UTase/UR"/>
</dbReference>
<evidence type="ECO:0000256" key="1">
    <source>
        <dbReference type="ARBA" id="ARBA00022679"/>
    </source>
</evidence>
<dbReference type="InterPro" id="IPR002912">
    <property type="entry name" value="ACT_dom"/>
</dbReference>
<dbReference type="NCBIfam" id="TIGR01693">
    <property type="entry name" value="UTase_glnD"/>
    <property type="match status" value="1"/>
</dbReference>
<comment type="catalytic activity">
    <reaction evidence="8">
        <text>[protein-PII]-uridylyl-L-tyrosine + H2O = [protein-PII]-L-tyrosine + UMP + H(+)</text>
        <dbReference type="Rhea" id="RHEA:48600"/>
        <dbReference type="Rhea" id="RHEA-COMP:12147"/>
        <dbReference type="Rhea" id="RHEA-COMP:12148"/>
        <dbReference type="ChEBI" id="CHEBI:15377"/>
        <dbReference type="ChEBI" id="CHEBI:15378"/>
        <dbReference type="ChEBI" id="CHEBI:46858"/>
        <dbReference type="ChEBI" id="CHEBI:57865"/>
        <dbReference type="ChEBI" id="CHEBI:90602"/>
    </reaction>
</comment>
<dbReference type="GO" id="GO:0008081">
    <property type="term" value="F:phosphoric diester hydrolase activity"/>
    <property type="evidence" value="ECO:0007669"/>
    <property type="project" value="UniProtKB-UniRule"/>
</dbReference>
<dbReference type="Pfam" id="PF03445">
    <property type="entry name" value="DUF294"/>
    <property type="match status" value="1"/>
</dbReference>
<dbReference type="CDD" id="cd04900">
    <property type="entry name" value="ACT_UUR-like_1"/>
    <property type="match status" value="1"/>
</dbReference>
<dbReference type="Pfam" id="PF01966">
    <property type="entry name" value="HD"/>
    <property type="match status" value="1"/>
</dbReference>
<comment type="caution">
    <text evidence="11">The sequence shown here is derived from an EMBL/GenBank/DDBJ whole genome shotgun (WGS) entry which is preliminary data.</text>
</comment>
<dbReference type="HAMAP" id="MF_00277">
    <property type="entry name" value="PII_uridylyl_transf"/>
    <property type="match status" value="1"/>
</dbReference>
<keyword evidence="1 8" id="KW-0808">Transferase</keyword>
<evidence type="ECO:0000256" key="5">
    <source>
        <dbReference type="ARBA" id="ARBA00022842"/>
    </source>
</evidence>
<comment type="activity regulation">
    <text evidence="8">Uridylyltransferase (UTase) activity is inhibited by glutamine, while glutamine activates uridylyl-removing (UR) activity.</text>
</comment>
<comment type="similarity">
    <text evidence="8">Belongs to the GlnD family.</text>
</comment>
<proteinExistence type="inferred from homology"/>
<dbReference type="PANTHER" id="PTHR47320">
    <property type="entry name" value="BIFUNCTIONAL URIDYLYLTRANSFERASE/URIDYLYL-REMOVING ENZYME"/>
    <property type="match status" value="1"/>
</dbReference>
<evidence type="ECO:0000256" key="2">
    <source>
        <dbReference type="ARBA" id="ARBA00022695"/>
    </source>
</evidence>
<keyword evidence="4 8" id="KW-0378">Hydrolase</keyword>
<gene>
    <name evidence="8 11" type="primary">glnD</name>
    <name evidence="11" type="ORF">Lsan_3158</name>
</gene>
<dbReference type="AlphaFoldDB" id="A0A0W0YG82"/>
<name>A0A0W0YG82_9GAMM</name>
<comment type="cofactor">
    <cofactor evidence="8">
        <name>Mg(2+)</name>
        <dbReference type="ChEBI" id="CHEBI:18420"/>
    </cofactor>
</comment>
<comment type="catalytic activity">
    <reaction evidence="7">
        <text>guanosine 3',5'-bis(diphosphate) + H2O = GDP + diphosphate + H(+)</text>
        <dbReference type="Rhea" id="RHEA:14253"/>
        <dbReference type="ChEBI" id="CHEBI:15377"/>
        <dbReference type="ChEBI" id="CHEBI:15378"/>
        <dbReference type="ChEBI" id="CHEBI:33019"/>
        <dbReference type="ChEBI" id="CHEBI:58189"/>
        <dbReference type="ChEBI" id="CHEBI:77828"/>
        <dbReference type="EC" id="3.1.7.2"/>
    </reaction>
</comment>
<protein>
    <recommendedName>
        <fullName evidence="8">Bifunctional uridylyltransferase/uridylyl-removing enzyme</fullName>
        <shortName evidence="8">UTase/UR</shortName>
    </recommendedName>
    <alternativeName>
        <fullName evidence="8">Bifunctional [protein-PII] modification enzyme</fullName>
    </alternativeName>
    <alternativeName>
        <fullName evidence="8">Bifunctional nitrogen sensor protein</fullName>
    </alternativeName>
    <domain>
        <recommendedName>
            <fullName evidence="8">[Protein-PII] uridylyltransferase</fullName>
            <shortName evidence="8">PII uridylyltransferase</shortName>
            <shortName evidence="8">UTase</shortName>
            <ecNumber evidence="8">2.7.7.59</ecNumber>
        </recommendedName>
    </domain>
    <domain>
        <recommendedName>
            <fullName evidence="8">[Protein-PII]-UMP uridylyl-removing enzyme</fullName>
            <shortName evidence="8">UR</shortName>
            <ecNumber evidence="8">3.1.4.-</ecNumber>
        </recommendedName>
    </domain>
</protein>
<reference evidence="11 12" key="1">
    <citation type="submission" date="2015-11" db="EMBL/GenBank/DDBJ databases">
        <title>Genomic analysis of 38 Legionella species identifies large and diverse effector repertoires.</title>
        <authorList>
            <person name="Burstein D."/>
            <person name="Amaro F."/>
            <person name="Zusman T."/>
            <person name="Lifshitz Z."/>
            <person name="Cohen O."/>
            <person name="Gilbert J.A."/>
            <person name="Pupko T."/>
            <person name="Shuman H.A."/>
            <person name="Segal G."/>
        </authorList>
    </citation>
    <scope>NUCLEOTIDE SEQUENCE [LARGE SCALE GENOMIC DNA]</scope>
    <source>
        <strain evidence="11 12">SC-63-C7</strain>
    </source>
</reference>
<evidence type="ECO:0000313" key="12">
    <source>
        <dbReference type="Proteomes" id="UP000054703"/>
    </source>
</evidence>
<feature type="region of interest" description="Uridylyltransferase" evidence="8">
    <location>
        <begin position="1"/>
        <end position="337"/>
    </location>
</feature>
<accession>A0A0W0YG82</accession>
<dbReference type="PROSITE" id="PS51831">
    <property type="entry name" value="HD"/>
    <property type="match status" value="1"/>
</dbReference>
<dbReference type="EC" id="2.7.7.59" evidence="8"/>
<evidence type="ECO:0000256" key="6">
    <source>
        <dbReference type="ARBA" id="ARBA00023268"/>
    </source>
</evidence>
<feature type="domain" description="ACT" evidence="9">
    <location>
        <begin position="695"/>
        <end position="781"/>
    </location>
</feature>
<keyword evidence="2 8" id="KW-0548">Nucleotidyltransferase</keyword>
<dbReference type="PANTHER" id="PTHR47320:SF1">
    <property type="entry name" value="BIFUNCTIONAL URIDYLYLTRANSFERASE_URIDYLYL-REMOVING ENZYME"/>
    <property type="match status" value="1"/>
</dbReference>
<comment type="catalytic activity">
    <reaction evidence="8">
        <text>[protein-PII]-L-tyrosine + UTP = [protein-PII]-uridylyl-L-tyrosine + diphosphate</text>
        <dbReference type="Rhea" id="RHEA:13673"/>
        <dbReference type="Rhea" id="RHEA-COMP:12147"/>
        <dbReference type="Rhea" id="RHEA-COMP:12148"/>
        <dbReference type="ChEBI" id="CHEBI:33019"/>
        <dbReference type="ChEBI" id="CHEBI:46398"/>
        <dbReference type="ChEBI" id="CHEBI:46858"/>
        <dbReference type="ChEBI" id="CHEBI:90602"/>
        <dbReference type="EC" id="2.7.7.59"/>
    </reaction>
</comment>
<dbReference type="CDD" id="cd05401">
    <property type="entry name" value="NT_GlnE_GlnD_like"/>
    <property type="match status" value="1"/>
</dbReference>
<comment type="function">
    <text evidence="8">Modifies, by uridylylation and deuridylylation, the PII regulatory proteins (GlnB and homologs), in response to the nitrogen status of the cell that GlnD senses through the glutamine level. Under low glutamine levels, catalyzes the conversion of the PII proteins and UTP to PII-UMP and PPi, while under higher glutamine levels, GlnD hydrolyzes PII-UMP to PII and UMP (deuridylylation). Thus, controls uridylylation state and activity of the PII proteins, and plays an important role in the regulation of nitrogen metabolism.</text>
</comment>
<dbReference type="CDD" id="cd00077">
    <property type="entry name" value="HDc"/>
    <property type="match status" value="1"/>
</dbReference>
<dbReference type="GO" id="GO:0008773">
    <property type="term" value="F:[protein-PII] uridylyltransferase activity"/>
    <property type="evidence" value="ECO:0007669"/>
    <property type="project" value="UniProtKB-UniRule"/>
</dbReference>
<evidence type="ECO:0000256" key="7">
    <source>
        <dbReference type="ARBA" id="ARBA00047968"/>
    </source>
</evidence>
<dbReference type="SUPFAM" id="SSF81593">
    <property type="entry name" value="Nucleotidyltransferase substrate binding subunit/domain"/>
    <property type="match status" value="1"/>
</dbReference>
<dbReference type="EMBL" id="LNYU01000085">
    <property type="protein sequence ID" value="KTD55606.1"/>
    <property type="molecule type" value="Genomic_DNA"/>
</dbReference>
<evidence type="ECO:0000259" key="9">
    <source>
        <dbReference type="PROSITE" id="PS51671"/>
    </source>
</evidence>
<comment type="caution">
    <text evidence="8">Lacks conserved residue(s) required for the propagation of feature annotation.</text>
</comment>
<dbReference type="PATRIC" id="fig|45074.5.peg.3398"/>
<dbReference type="GO" id="GO:0008893">
    <property type="term" value="F:guanosine-3',5'-bis(diphosphate) 3'-diphosphatase activity"/>
    <property type="evidence" value="ECO:0007669"/>
    <property type="project" value="UniProtKB-EC"/>
</dbReference>